<keyword evidence="3" id="KW-1185">Reference proteome</keyword>
<name>A0ABY8B1C4_9BACL</name>
<dbReference type="SUPFAM" id="SSF141868">
    <property type="entry name" value="EAL domain-like"/>
    <property type="match status" value="1"/>
</dbReference>
<dbReference type="RefSeq" id="WP_214731981.1">
    <property type="nucleotide sequence ID" value="NZ_CP109617.1"/>
</dbReference>
<reference evidence="2 3" key="1">
    <citation type="submission" date="2022-10" db="EMBL/GenBank/DDBJ databases">
        <title>Complete genome sequence of Exiguobacterium profundum TSS-3 isolated from an extremely saline-alkaline spring located in Ixtapa, Chiapas-Mexico.</title>
        <authorList>
            <person name="Rincon-Rosales R."/>
            <person name="Rogel M.A."/>
            <person name="Rincon-Molina C.I."/>
            <person name="Guerrero G."/>
            <person name="Manzano-Gomez L.A."/>
            <person name="Lopez-Lopez A."/>
            <person name="Rincon Molina F.A."/>
            <person name="Martinez-Romero E."/>
        </authorList>
    </citation>
    <scope>NUCLEOTIDE SEQUENCE [LARGE SCALE GENOMIC DNA]</scope>
    <source>
        <strain evidence="2 3">TSS-3</strain>
    </source>
</reference>
<dbReference type="InterPro" id="IPR035919">
    <property type="entry name" value="EAL_sf"/>
</dbReference>
<protein>
    <submittedName>
        <fullName evidence="2">Diguanylate phosphodiesterase</fullName>
    </submittedName>
</protein>
<accession>A0ABY8B1C4</accession>
<evidence type="ECO:0000259" key="1">
    <source>
        <dbReference type="Pfam" id="PF10388"/>
    </source>
</evidence>
<dbReference type="InterPro" id="IPR018842">
    <property type="entry name" value="YkuI_C"/>
</dbReference>
<dbReference type="Pfam" id="PF10388">
    <property type="entry name" value="YkuI_C"/>
    <property type="match status" value="1"/>
</dbReference>
<evidence type="ECO:0000313" key="2">
    <source>
        <dbReference type="EMBL" id="WED54722.1"/>
    </source>
</evidence>
<dbReference type="Gene3D" id="3.30.450.20">
    <property type="entry name" value="PAS domain"/>
    <property type="match status" value="1"/>
</dbReference>
<dbReference type="Proteomes" id="UP001219957">
    <property type="component" value="Chromosome"/>
</dbReference>
<organism evidence="2 3">
    <name type="scientific">Exiguobacterium profundum</name>
    <dbReference type="NCBI Taxonomy" id="307643"/>
    <lineage>
        <taxon>Bacteria</taxon>
        <taxon>Bacillati</taxon>
        <taxon>Bacillota</taxon>
        <taxon>Bacilli</taxon>
        <taxon>Bacillales</taxon>
        <taxon>Bacillales Family XII. Incertae Sedis</taxon>
        <taxon>Exiguobacterium</taxon>
    </lineage>
</organism>
<evidence type="ECO:0000313" key="3">
    <source>
        <dbReference type="Proteomes" id="UP001219957"/>
    </source>
</evidence>
<dbReference type="EMBL" id="CP109617">
    <property type="protein sequence ID" value="WED54722.1"/>
    <property type="molecule type" value="Genomic_DNA"/>
</dbReference>
<dbReference type="InterPro" id="IPR029151">
    <property type="entry name" value="Sensor-like_sf"/>
</dbReference>
<proteinExistence type="predicted"/>
<gene>
    <name evidence="2" type="ORF">OE059_11855</name>
</gene>
<sequence>MDAVEVMVHPEEVMVTYEPILGAATFQVEGYMVHGRFRGESLTPFFYDDDVPLEYQLDIAQRMEQLAAAQLRDAKPFVTFRCRSEWILEEGGETFLAPLRELNFPLHRIYVTLQGTDLVDVPRLSRVIQYYRSYGLKIALDFAESTSIEDIMTLAPELLLVDLGTMIEKKTLSVTYPNMLQTMEYIASKLGAPLLYKSIDHIGQLRYAWQHGGRYYMGGLLGSEDEIPQREIKGMGVLAQEVPSFFLHDQKRLNRLYELEFELHHRIGELVQSGKWSRDKKDEWIQFIAPKLEEVFVRYYITDKTGFQTSANVYCVNGEWRVDNTYRGYNWSFRPYFIQTMAAMDVRGRGYLSGDYRDFSSNEVTRTFSYPLPDGMFLFADISEEYLYQNRLLD</sequence>
<feature type="domain" description="YkuI C-terminal" evidence="1">
    <location>
        <begin position="238"/>
        <end position="390"/>
    </location>
</feature>
<dbReference type="SUPFAM" id="SSF103190">
    <property type="entry name" value="Sensory domain-like"/>
    <property type="match status" value="1"/>
</dbReference>
<dbReference type="Gene3D" id="3.20.20.450">
    <property type="entry name" value="EAL domain"/>
    <property type="match status" value="1"/>
</dbReference>